<gene>
    <name evidence="1" type="primary">Efcc1_0</name>
    <name evidence="1" type="ORF">FURFIG_R02971</name>
</gene>
<organism evidence="1 2">
    <name type="scientific">Furnarius figulus</name>
    <dbReference type="NCBI Taxonomy" id="463165"/>
    <lineage>
        <taxon>Eukaryota</taxon>
        <taxon>Metazoa</taxon>
        <taxon>Chordata</taxon>
        <taxon>Craniata</taxon>
        <taxon>Vertebrata</taxon>
        <taxon>Euteleostomi</taxon>
        <taxon>Archelosauria</taxon>
        <taxon>Archosauria</taxon>
        <taxon>Dinosauria</taxon>
        <taxon>Saurischia</taxon>
        <taxon>Theropoda</taxon>
        <taxon>Coelurosauria</taxon>
        <taxon>Aves</taxon>
        <taxon>Neognathae</taxon>
        <taxon>Neoaves</taxon>
        <taxon>Telluraves</taxon>
        <taxon>Australaves</taxon>
        <taxon>Passeriformes</taxon>
        <taxon>Furnariidae</taxon>
        <taxon>Furnarius</taxon>
    </lineage>
</organism>
<reference evidence="1 2" key="1">
    <citation type="submission" date="2019-09" db="EMBL/GenBank/DDBJ databases">
        <title>Bird 10,000 Genomes (B10K) Project - Family phase.</title>
        <authorList>
            <person name="Zhang G."/>
        </authorList>
    </citation>
    <scope>NUCLEOTIDE SEQUENCE [LARGE SCALE GENOMIC DNA]</scope>
    <source>
        <strain evidence="1">B10K-DU-003-06</strain>
    </source>
</reference>
<name>A0A7K5BG59_9FURN</name>
<protein>
    <submittedName>
        <fullName evidence="1">EFCC1 protein</fullName>
    </submittedName>
</protein>
<dbReference type="InterPro" id="IPR031601">
    <property type="entry name" value="CCD48"/>
</dbReference>
<dbReference type="EMBL" id="VYZD01002193">
    <property type="protein sequence ID" value="NWR95031.1"/>
    <property type="molecule type" value="Genomic_DNA"/>
</dbReference>
<evidence type="ECO:0000313" key="1">
    <source>
        <dbReference type="EMBL" id="NWR95031.1"/>
    </source>
</evidence>
<comment type="caution">
    <text evidence="1">The sequence shown here is derived from an EMBL/GenBank/DDBJ whole genome shotgun (WGS) entry which is preliminary data.</text>
</comment>
<keyword evidence="2" id="KW-1185">Reference proteome</keyword>
<sequence length="113" mass="12932">ELQQKVEETELLKMELQMLETERVRLSLVEEKLLDILQLLQQLRDLNISKRALGKILLSTLESCRDPQPGKAHVFEVLDTLQQELTACELLHREPVEQGQSPQSLSNTLVISC</sequence>
<proteinExistence type="predicted"/>
<accession>A0A7K5BG59</accession>
<evidence type="ECO:0000313" key="2">
    <source>
        <dbReference type="Proteomes" id="UP000529852"/>
    </source>
</evidence>
<dbReference type="Proteomes" id="UP000529852">
    <property type="component" value="Unassembled WGS sequence"/>
</dbReference>
<dbReference type="Pfam" id="PF15799">
    <property type="entry name" value="CCD48"/>
    <property type="match status" value="1"/>
</dbReference>
<dbReference type="AlphaFoldDB" id="A0A7K5BG59"/>
<feature type="non-terminal residue" evidence="1">
    <location>
        <position position="113"/>
    </location>
</feature>
<feature type="non-terminal residue" evidence="1">
    <location>
        <position position="1"/>
    </location>
</feature>